<keyword evidence="15" id="KW-1185">Reference proteome</keyword>
<dbReference type="OrthoDB" id="9809746at2"/>
<evidence type="ECO:0000256" key="9">
    <source>
        <dbReference type="ARBA" id="ARBA00038489"/>
    </source>
</evidence>
<dbReference type="InterPro" id="IPR036249">
    <property type="entry name" value="Thioredoxin-like_sf"/>
</dbReference>
<keyword evidence="7" id="KW-0676">Redox-active center</keyword>
<evidence type="ECO:0000256" key="7">
    <source>
        <dbReference type="ARBA" id="ARBA00023284"/>
    </source>
</evidence>
<reference evidence="14 15" key="1">
    <citation type="submission" date="2016-03" db="EMBL/GenBank/DDBJ databases">
        <authorList>
            <person name="Ploux O."/>
        </authorList>
    </citation>
    <scope>NUCLEOTIDE SEQUENCE [LARGE SCALE GENOMIC DNA]</scope>
    <source>
        <strain evidence="14 15">LPB0076</strain>
    </source>
</reference>
<evidence type="ECO:0000256" key="2">
    <source>
        <dbReference type="ARBA" id="ARBA00013017"/>
    </source>
</evidence>
<evidence type="ECO:0000256" key="8">
    <source>
        <dbReference type="ARBA" id="ARBA00032824"/>
    </source>
</evidence>
<gene>
    <name evidence="14" type="ORF">LPBF_07975</name>
</gene>
<evidence type="ECO:0000256" key="6">
    <source>
        <dbReference type="ARBA" id="ARBA00023157"/>
    </source>
</evidence>
<keyword evidence="6" id="KW-1015">Disulfide bond</keyword>
<feature type="domain" description="Thioredoxin" evidence="13">
    <location>
        <begin position="30"/>
        <end position="191"/>
    </location>
</feature>
<dbReference type="InterPro" id="IPR013766">
    <property type="entry name" value="Thioredoxin_domain"/>
</dbReference>
<evidence type="ECO:0000256" key="5">
    <source>
        <dbReference type="ARBA" id="ARBA00023002"/>
    </source>
</evidence>
<dbReference type="EMBL" id="LVEP01000029">
    <property type="protein sequence ID" value="OCB75323.1"/>
    <property type="molecule type" value="Genomic_DNA"/>
</dbReference>
<comment type="caution">
    <text evidence="14">The sequence shown here is derived from an EMBL/GenBank/DDBJ whole genome shotgun (WGS) entry which is preliminary data.</text>
</comment>
<comment type="similarity">
    <text evidence="9">Belongs to the peroxiredoxin family. BCP/PrxQ subfamily.</text>
</comment>
<dbReference type="InterPro" id="IPR000866">
    <property type="entry name" value="AhpC/TSA"/>
</dbReference>
<dbReference type="EC" id="1.11.1.24" evidence="2"/>
<keyword evidence="3" id="KW-0575">Peroxidase</keyword>
<accession>A0A1B9E046</accession>
<organism evidence="14 15">
    <name type="scientific">Flavobacterium crassostreae</name>
    <dbReference type="NCBI Taxonomy" id="1763534"/>
    <lineage>
        <taxon>Bacteria</taxon>
        <taxon>Pseudomonadati</taxon>
        <taxon>Bacteroidota</taxon>
        <taxon>Flavobacteriia</taxon>
        <taxon>Flavobacteriales</taxon>
        <taxon>Flavobacteriaceae</taxon>
        <taxon>Flavobacterium</taxon>
    </lineage>
</organism>
<feature type="signal peptide" evidence="12">
    <location>
        <begin position="1"/>
        <end position="18"/>
    </location>
</feature>
<dbReference type="STRING" id="1763534.GCA_001831475_00508"/>
<evidence type="ECO:0000259" key="13">
    <source>
        <dbReference type="PROSITE" id="PS51352"/>
    </source>
</evidence>
<keyword evidence="5" id="KW-0560">Oxidoreductase</keyword>
<dbReference type="SUPFAM" id="SSF52833">
    <property type="entry name" value="Thioredoxin-like"/>
    <property type="match status" value="1"/>
</dbReference>
<dbReference type="RefSeq" id="WP_066334815.1">
    <property type="nucleotide sequence ID" value="NZ_CP017688.1"/>
</dbReference>
<feature type="chain" id="PRO_5008624988" description="thioredoxin-dependent peroxiredoxin" evidence="12">
    <location>
        <begin position="19"/>
        <end position="191"/>
    </location>
</feature>
<evidence type="ECO:0000256" key="12">
    <source>
        <dbReference type="SAM" id="SignalP"/>
    </source>
</evidence>
<sequence length="191" mass="21308">MKKRIALLFFSLALHVQAQIAQRAEDISPLLIGEKIPVIELTDPEGKSISSKEVFAQKTVLLVYRGGWCPYCSTQLMDMQTIESQIINLGYKIVAVSPDAPSFLKETISEGGINYALYSDSEGKFAQAIGVAFKKDKPKLDRYSEGKNPGFLPVPTVYVVDDKREIAFMYLNPKYTTRLKGELLLAVLKNL</sequence>
<dbReference type="GO" id="GO:0045454">
    <property type="term" value="P:cell redox homeostasis"/>
    <property type="evidence" value="ECO:0007669"/>
    <property type="project" value="TreeGrafter"/>
</dbReference>
<evidence type="ECO:0000256" key="1">
    <source>
        <dbReference type="ARBA" id="ARBA00003330"/>
    </source>
</evidence>
<dbReference type="GO" id="GO:0008379">
    <property type="term" value="F:thioredoxin peroxidase activity"/>
    <property type="evidence" value="ECO:0007669"/>
    <property type="project" value="TreeGrafter"/>
</dbReference>
<comment type="function">
    <text evidence="1">Thiol-specific peroxidase that catalyzes the reduction of hydrogen peroxide and organic hydroperoxides to water and alcohols, respectively. Plays a role in cell protection against oxidative stress by detoxifying peroxides and as sensor of hydrogen peroxide-mediated signaling events.</text>
</comment>
<dbReference type="PANTHER" id="PTHR42801:SF7">
    <property type="entry name" value="SLL1159 PROTEIN"/>
    <property type="match status" value="1"/>
</dbReference>
<dbReference type="PANTHER" id="PTHR42801">
    <property type="entry name" value="THIOREDOXIN-DEPENDENT PEROXIDE REDUCTASE"/>
    <property type="match status" value="1"/>
</dbReference>
<evidence type="ECO:0000256" key="10">
    <source>
        <dbReference type="ARBA" id="ARBA00042639"/>
    </source>
</evidence>
<protein>
    <recommendedName>
        <fullName evidence="2">thioredoxin-dependent peroxiredoxin</fullName>
        <ecNumber evidence="2">1.11.1.24</ecNumber>
    </recommendedName>
    <alternativeName>
        <fullName evidence="8">Thioredoxin peroxidase</fullName>
    </alternativeName>
    <alternativeName>
        <fullName evidence="10">Thioredoxin-dependent peroxiredoxin Bcp</fullName>
    </alternativeName>
</protein>
<dbReference type="Gene3D" id="3.40.30.10">
    <property type="entry name" value="Glutaredoxin"/>
    <property type="match status" value="1"/>
</dbReference>
<dbReference type="Pfam" id="PF00578">
    <property type="entry name" value="AhpC-TSA"/>
    <property type="match status" value="1"/>
</dbReference>
<comment type="catalytic activity">
    <reaction evidence="11">
        <text>a hydroperoxide + [thioredoxin]-dithiol = an alcohol + [thioredoxin]-disulfide + H2O</text>
        <dbReference type="Rhea" id="RHEA:62620"/>
        <dbReference type="Rhea" id="RHEA-COMP:10698"/>
        <dbReference type="Rhea" id="RHEA-COMP:10700"/>
        <dbReference type="ChEBI" id="CHEBI:15377"/>
        <dbReference type="ChEBI" id="CHEBI:29950"/>
        <dbReference type="ChEBI" id="CHEBI:30879"/>
        <dbReference type="ChEBI" id="CHEBI:35924"/>
        <dbReference type="ChEBI" id="CHEBI:50058"/>
        <dbReference type="EC" id="1.11.1.24"/>
    </reaction>
</comment>
<keyword evidence="4" id="KW-0049">Antioxidant</keyword>
<dbReference type="GO" id="GO:0005737">
    <property type="term" value="C:cytoplasm"/>
    <property type="evidence" value="ECO:0007669"/>
    <property type="project" value="TreeGrafter"/>
</dbReference>
<dbReference type="Proteomes" id="UP000093510">
    <property type="component" value="Unassembled WGS sequence"/>
</dbReference>
<dbReference type="GO" id="GO:0034599">
    <property type="term" value="P:cellular response to oxidative stress"/>
    <property type="evidence" value="ECO:0007669"/>
    <property type="project" value="TreeGrafter"/>
</dbReference>
<evidence type="ECO:0000256" key="3">
    <source>
        <dbReference type="ARBA" id="ARBA00022559"/>
    </source>
</evidence>
<dbReference type="AlphaFoldDB" id="A0A1B9E046"/>
<evidence type="ECO:0000313" key="15">
    <source>
        <dbReference type="Proteomes" id="UP000093510"/>
    </source>
</evidence>
<dbReference type="PROSITE" id="PS51352">
    <property type="entry name" value="THIOREDOXIN_2"/>
    <property type="match status" value="1"/>
</dbReference>
<evidence type="ECO:0000256" key="4">
    <source>
        <dbReference type="ARBA" id="ARBA00022862"/>
    </source>
</evidence>
<dbReference type="InterPro" id="IPR050924">
    <property type="entry name" value="Peroxiredoxin_BCP/PrxQ"/>
</dbReference>
<name>A0A1B9E046_9FLAO</name>
<evidence type="ECO:0000313" key="14">
    <source>
        <dbReference type="EMBL" id="OCB75323.1"/>
    </source>
</evidence>
<evidence type="ECO:0000256" key="11">
    <source>
        <dbReference type="ARBA" id="ARBA00049091"/>
    </source>
</evidence>
<keyword evidence="12" id="KW-0732">Signal</keyword>
<proteinExistence type="inferred from homology"/>
<dbReference type="CDD" id="cd02970">
    <property type="entry name" value="PRX_like2"/>
    <property type="match status" value="1"/>
</dbReference>